<gene>
    <name evidence="1" type="ORF">MLD38_036813</name>
</gene>
<keyword evidence="2" id="KW-1185">Reference proteome</keyword>
<sequence length="262" mass="30587">MSTSANTPQNSFFRSLLEKERLRSDGTNFLDWSRQVGIVLRYERKEYVLDVPLPEQPTGDITSDDIAKYRKHLDDEHEVQTLLLSMMESELQKEFLYQNSYFIMNKLKKMFQEKARVERYKVIQDLLSCKMSEGSSVSTHLLKMFGLLRELERLNHPVEQSLATDIVLNSLPKSFSGFIMNYHMNDMDKSLEELHGMLKTADADMKKGSSSVLVVSSGSERTKKGNYKVGVILNQHLKWLRKMFKYPIKSSRLKFKKIQYHK</sequence>
<reference evidence="2" key="1">
    <citation type="journal article" date="2023" name="Front. Plant Sci.">
        <title>Chromosomal-level genome assembly of Melastoma candidum provides insights into trichome evolution.</title>
        <authorList>
            <person name="Zhong Y."/>
            <person name="Wu W."/>
            <person name="Sun C."/>
            <person name="Zou P."/>
            <person name="Liu Y."/>
            <person name="Dai S."/>
            <person name="Zhou R."/>
        </authorList>
    </citation>
    <scope>NUCLEOTIDE SEQUENCE [LARGE SCALE GENOMIC DNA]</scope>
</reference>
<dbReference type="EMBL" id="CM042890">
    <property type="protein sequence ID" value="KAI4311951.1"/>
    <property type="molecule type" value="Genomic_DNA"/>
</dbReference>
<organism evidence="1 2">
    <name type="scientific">Melastoma candidum</name>
    <dbReference type="NCBI Taxonomy" id="119954"/>
    <lineage>
        <taxon>Eukaryota</taxon>
        <taxon>Viridiplantae</taxon>
        <taxon>Streptophyta</taxon>
        <taxon>Embryophyta</taxon>
        <taxon>Tracheophyta</taxon>
        <taxon>Spermatophyta</taxon>
        <taxon>Magnoliopsida</taxon>
        <taxon>eudicotyledons</taxon>
        <taxon>Gunneridae</taxon>
        <taxon>Pentapetalae</taxon>
        <taxon>rosids</taxon>
        <taxon>malvids</taxon>
        <taxon>Myrtales</taxon>
        <taxon>Melastomataceae</taxon>
        <taxon>Melastomatoideae</taxon>
        <taxon>Melastomateae</taxon>
        <taxon>Melastoma</taxon>
    </lineage>
</organism>
<accession>A0ACB9LKS9</accession>
<evidence type="ECO:0000313" key="1">
    <source>
        <dbReference type="EMBL" id="KAI4311951.1"/>
    </source>
</evidence>
<name>A0ACB9LKS9_9MYRT</name>
<comment type="caution">
    <text evidence="1">The sequence shown here is derived from an EMBL/GenBank/DDBJ whole genome shotgun (WGS) entry which is preliminary data.</text>
</comment>
<proteinExistence type="predicted"/>
<protein>
    <submittedName>
        <fullName evidence="1">Uncharacterized protein</fullName>
    </submittedName>
</protein>
<evidence type="ECO:0000313" key="2">
    <source>
        <dbReference type="Proteomes" id="UP001057402"/>
    </source>
</evidence>
<dbReference type="Proteomes" id="UP001057402">
    <property type="component" value="Chromosome 11"/>
</dbReference>